<dbReference type="Proteomes" id="UP000585474">
    <property type="component" value="Unassembled WGS sequence"/>
</dbReference>
<evidence type="ECO:0000313" key="1">
    <source>
        <dbReference type="EMBL" id="GFY83071.1"/>
    </source>
</evidence>
<sequence length="272" mass="30498">MATQESGEEDRASGRRGGCRSKVRVGRWKVLRRDRDWWGNAGRRWEWRRRGRRVAEFWRCLVGSERTEGSSQELVEQLILHDPYPVILQSLSHTGVSTAISVGNEHLHEASNNVNLAKNWKPSSATGWRRFSAAIFFLLTPKSPPSGFNWPPCNPSGVCAALNLPFLGCGVWLSPVCLQRSCRRQWTMPVVRVGLIVSYWKKNKRVGGTCSFGGTAMLINAEPTDEKPTEDTSDRHVLVLDPILGSEKQVITPTGKLVVILSYRTFAIAWGL</sequence>
<accession>A0A7J0E993</accession>
<protein>
    <submittedName>
        <fullName evidence="1">Uncharacterized protein</fullName>
    </submittedName>
</protein>
<comment type="caution">
    <text evidence="1">The sequence shown here is derived from an EMBL/GenBank/DDBJ whole genome shotgun (WGS) entry which is preliminary data.</text>
</comment>
<proteinExistence type="predicted"/>
<organism evidence="1 2">
    <name type="scientific">Actinidia rufa</name>
    <dbReference type="NCBI Taxonomy" id="165716"/>
    <lineage>
        <taxon>Eukaryota</taxon>
        <taxon>Viridiplantae</taxon>
        <taxon>Streptophyta</taxon>
        <taxon>Embryophyta</taxon>
        <taxon>Tracheophyta</taxon>
        <taxon>Spermatophyta</taxon>
        <taxon>Magnoliopsida</taxon>
        <taxon>eudicotyledons</taxon>
        <taxon>Gunneridae</taxon>
        <taxon>Pentapetalae</taxon>
        <taxon>asterids</taxon>
        <taxon>Ericales</taxon>
        <taxon>Actinidiaceae</taxon>
        <taxon>Actinidia</taxon>
    </lineage>
</organism>
<gene>
    <name evidence="1" type="ORF">Acr_02g0013110</name>
</gene>
<evidence type="ECO:0000313" key="2">
    <source>
        <dbReference type="Proteomes" id="UP000585474"/>
    </source>
</evidence>
<dbReference type="OrthoDB" id="417697at2759"/>
<dbReference type="AlphaFoldDB" id="A0A7J0E993"/>
<reference evidence="1 2" key="1">
    <citation type="submission" date="2019-07" db="EMBL/GenBank/DDBJ databases">
        <title>De Novo Assembly of kiwifruit Actinidia rufa.</title>
        <authorList>
            <person name="Sugita-Konishi S."/>
            <person name="Sato K."/>
            <person name="Mori E."/>
            <person name="Abe Y."/>
            <person name="Kisaki G."/>
            <person name="Hamano K."/>
            <person name="Suezawa K."/>
            <person name="Otani M."/>
            <person name="Fukuda T."/>
            <person name="Manabe T."/>
            <person name="Gomi K."/>
            <person name="Tabuchi M."/>
            <person name="Akimitsu K."/>
            <person name="Kataoka I."/>
        </authorList>
    </citation>
    <scope>NUCLEOTIDE SEQUENCE [LARGE SCALE GENOMIC DNA]</scope>
    <source>
        <strain evidence="2">cv. Fuchu</strain>
    </source>
</reference>
<dbReference type="EMBL" id="BJWL01000002">
    <property type="protein sequence ID" value="GFY83071.1"/>
    <property type="molecule type" value="Genomic_DNA"/>
</dbReference>
<keyword evidence="2" id="KW-1185">Reference proteome</keyword>
<name>A0A7J0E993_9ERIC</name>